<dbReference type="GO" id="GO:0008422">
    <property type="term" value="F:beta-glucosidase activity"/>
    <property type="evidence" value="ECO:0007669"/>
    <property type="project" value="TreeGrafter"/>
</dbReference>
<organism evidence="6 7">
    <name type="scientific">Vitrella brassicaformis (strain CCMP3155)</name>
    <dbReference type="NCBI Taxonomy" id="1169540"/>
    <lineage>
        <taxon>Eukaryota</taxon>
        <taxon>Sar</taxon>
        <taxon>Alveolata</taxon>
        <taxon>Colpodellida</taxon>
        <taxon>Vitrellaceae</taxon>
        <taxon>Vitrella</taxon>
    </lineage>
</organism>
<feature type="signal peptide" evidence="3">
    <location>
        <begin position="1"/>
        <end position="20"/>
    </location>
</feature>
<dbReference type="Proteomes" id="UP000041254">
    <property type="component" value="Unassembled WGS sequence"/>
</dbReference>
<keyword evidence="7" id="KW-1185">Reference proteome</keyword>
<dbReference type="InParanoid" id="A0A0G4GMG4"/>
<evidence type="ECO:0000313" key="6">
    <source>
        <dbReference type="EMBL" id="CEM31384.1"/>
    </source>
</evidence>
<dbReference type="SUPFAM" id="SSF51445">
    <property type="entry name" value="(Trans)glycosidases"/>
    <property type="match status" value="1"/>
</dbReference>
<proteinExistence type="predicted"/>
<dbReference type="PRINTS" id="PR00133">
    <property type="entry name" value="GLHYDRLASE3"/>
</dbReference>
<keyword evidence="2" id="KW-0326">Glycosidase</keyword>
<dbReference type="EMBL" id="CDMY01000718">
    <property type="protein sequence ID" value="CEM31384.1"/>
    <property type="molecule type" value="Genomic_DNA"/>
</dbReference>
<evidence type="ECO:0000256" key="2">
    <source>
        <dbReference type="ARBA" id="ARBA00023295"/>
    </source>
</evidence>
<evidence type="ECO:0008006" key="8">
    <source>
        <dbReference type="Google" id="ProtNLM"/>
    </source>
</evidence>
<dbReference type="VEuPathDB" id="CryptoDB:Vbra_10142"/>
<dbReference type="Gene3D" id="3.20.20.300">
    <property type="entry name" value="Glycoside hydrolase, family 3, N-terminal domain"/>
    <property type="match status" value="1"/>
</dbReference>
<dbReference type="PANTHER" id="PTHR30620">
    <property type="entry name" value="PERIPLASMIC BETA-GLUCOSIDASE-RELATED"/>
    <property type="match status" value="1"/>
</dbReference>
<dbReference type="Pfam" id="PF01915">
    <property type="entry name" value="Glyco_hydro_3_C"/>
    <property type="match status" value="1"/>
</dbReference>
<dbReference type="OMA" id="HGCARIE"/>
<dbReference type="PhylomeDB" id="A0A0G4GMG4"/>
<evidence type="ECO:0000259" key="4">
    <source>
        <dbReference type="Pfam" id="PF00933"/>
    </source>
</evidence>
<dbReference type="InterPro" id="IPR036881">
    <property type="entry name" value="Glyco_hydro_3_C_sf"/>
</dbReference>
<dbReference type="InterPro" id="IPR001764">
    <property type="entry name" value="Glyco_hydro_3_N"/>
</dbReference>
<protein>
    <recommendedName>
        <fullName evidence="8">Beta-glucosidase</fullName>
    </recommendedName>
</protein>
<evidence type="ECO:0000259" key="5">
    <source>
        <dbReference type="Pfam" id="PF01915"/>
    </source>
</evidence>
<dbReference type="STRING" id="1169540.A0A0G4GMG4"/>
<dbReference type="PANTHER" id="PTHR30620:SF77">
    <property type="entry name" value="LYSOSOMAL BETA GLUCOSIDASE-LIKE"/>
    <property type="match status" value="1"/>
</dbReference>
<keyword evidence="1" id="KW-0378">Hydrolase</keyword>
<gene>
    <name evidence="6" type="ORF">Vbra_10142</name>
</gene>
<keyword evidence="3" id="KW-0732">Signal</keyword>
<dbReference type="Pfam" id="PF00933">
    <property type="entry name" value="Glyco_hydro_3"/>
    <property type="match status" value="1"/>
</dbReference>
<dbReference type="InterPro" id="IPR051915">
    <property type="entry name" value="Cellulose_Degrad_GH3"/>
</dbReference>
<dbReference type="InterPro" id="IPR002772">
    <property type="entry name" value="Glyco_hydro_3_C"/>
</dbReference>
<dbReference type="AlphaFoldDB" id="A0A0G4GMG4"/>
<feature type="domain" description="Glycoside hydrolase family 3 N-terminal" evidence="4">
    <location>
        <begin position="90"/>
        <end position="417"/>
    </location>
</feature>
<evidence type="ECO:0000256" key="1">
    <source>
        <dbReference type="ARBA" id="ARBA00022801"/>
    </source>
</evidence>
<evidence type="ECO:0000256" key="3">
    <source>
        <dbReference type="SAM" id="SignalP"/>
    </source>
</evidence>
<dbReference type="SUPFAM" id="SSF52279">
    <property type="entry name" value="Beta-D-glucan exohydrolase, C-terminal domain"/>
    <property type="match status" value="1"/>
</dbReference>
<accession>A0A0G4GMG4</accession>
<reference evidence="6 7" key="1">
    <citation type="submission" date="2014-11" db="EMBL/GenBank/DDBJ databases">
        <authorList>
            <person name="Zhu J."/>
            <person name="Qi W."/>
            <person name="Song R."/>
        </authorList>
    </citation>
    <scope>NUCLEOTIDE SEQUENCE [LARGE SCALE GENOMIC DNA]</scope>
</reference>
<dbReference type="GO" id="GO:0009251">
    <property type="term" value="P:glucan catabolic process"/>
    <property type="evidence" value="ECO:0007669"/>
    <property type="project" value="TreeGrafter"/>
</dbReference>
<dbReference type="InterPro" id="IPR036962">
    <property type="entry name" value="Glyco_hydro_3_N_sf"/>
</dbReference>
<evidence type="ECO:0000313" key="7">
    <source>
        <dbReference type="Proteomes" id="UP000041254"/>
    </source>
</evidence>
<sequence length="733" mass="79622">MPCPFLSVAALLAIFQVASCQIRGPADVTAEEPAAAHKRELQSNSYPNFIDEPFATAHEAHAAWPRDLKVMPLKDEAMEAEIARIVGNMTLEAKIAQMVMVAAPDQDVEGITAERGYSLGNLLSGPGAHVGTHQPEEWTAQANVYFESAAEQGDVRIPYLWGMDAIHGHNNQPTGTVFPHNIGLGAANDTDLMKRIGEITAIEVALTGVDWAFAPCVANPQNLRWGRVYEGYSADMGTIRRLSVAMIKGLQGDVSEDGGKSYLDARHVMASAKHWIAEGATEEGIDAADTFLDEEDLINEHALPYFDAIEAGVGSIMISFSRVNGTKMHGHQYLIQSVLKDTLGFDGIVVSDFNGHQFVLGCDVFSCPQSVNAGIDVYMLAWGEDWSIWLQNTASQVRDGTIPESRIDDAATRVIRLKARMGMIPTIKTPNGPRPTPSERAAVLTEEGHSLGAPEHRAVAREAVQKSLVMLKNNDNVLPLSTDMRILVAGRAGDNIALQCGGWTVDWQGSVENTNEVFGDATSILGGIKEKNITVDFSYNLDPADTNGTYDAVIVVVAENPYAEVAGDIRINQTISFVHIGGESDNWFDLEVLSQARAKFPDIPLITVMLTGRPLYSNQIINLSDGFVVAWLPGSEGGGVADVLFGEKNMTGRLPFDWPTDPCDASTNSGHYGGIWHIGGGLPYGYNRTMKELPEHPVDKYFTCMKFKSDLIHYTTPAPVDVGEEENPELQEA</sequence>
<dbReference type="InterPro" id="IPR017853">
    <property type="entry name" value="GH"/>
</dbReference>
<feature type="chain" id="PRO_5005190694" description="Beta-glucosidase" evidence="3">
    <location>
        <begin position="21"/>
        <end position="733"/>
    </location>
</feature>
<dbReference type="OrthoDB" id="416222at2759"/>
<dbReference type="Gene3D" id="3.40.50.1700">
    <property type="entry name" value="Glycoside hydrolase family 3 C-terminal domain"/>
    <property type="match status" value="1"/>
</dbReference>
<feature type="domain" description="Glycoside hydrolase family 3 C-terminal" evidence="5">
    <location>
        <begin position="468"/>
        <end position="665"/>
    </location>
</feature>
<name>A0A0G4GMG4_VITBC</name>